<organism evidence="1 2">
    <name type="scientific">Piloderma croceum (strain F 1598)</name>
    <dbReference type="NCBI Taxonomy" id="765440"/>
    <lineage>
        <taxon>Eukaryota</taxon>
        <taxon>Fungi</taxon>
        <taxon>Dikarya</taxon>
        <taxon>Basidiomycota</taxon>
        <taxon>Agaricomycotina</taxon>
        <taxon>Agaricomycetes</taxon>
        <taxon>Agaricomycetidae</taxon>
        <taxon>Atheliales</taxon>
        <taxon>Atheliaceae</taxon>
        <taxon>Piloderma</taxon>
    </lineage>
</organism>
<protein>
    <submittedName>
        <fullName evidence="1">Uncharacterized protein</fullName>
    </submittedName>
</protein>
<reference evidence="2" key="2">
    <citation type="submission" date="2015-01" db="EMBL/GenBank/DDBJ databases">
        <title>Evolutionary Origins and Diversification of the Mycorrhizal Mutualists.</title>
        <authorList>
            <consortium name="DOE Joint Genome Institute"/>
            <consortium name="Mycorrhizal Genomics Consortium"/>
            <person name="Kohler A."/>
            <person name="Kuo A."/>
            <person name="Nagy L.G."/>
            <person name="Floudas D."/>
            <person name="Copeland A."/>
            <person name="Barry K.W."/>
            <person name="Cichocki N."/>
            <person name="Veneault-Fourrey C."/>
            <person name="LaButti K."/>
            <person name="Lindquist E.A."/>
            <person name="Lipzen A."/>
            <person name="Lundell T."/>
            <person name="Morin E."/>
            <person name="Murat C."/>
            <person name="Riley R."/>
            <person name="Ohm R."/>
            <person name="Sun H."/>
            <person name="Tunlid A."/>
            <person name="Henrissat B."/>
            <person name="Grigoriev I.V."/>
            <person name="Hibbett D.S."/>
            <person name="Martin F."/>
        </authorList>
    </citation>
    <scope>NUCLEOTIDE SEQUENCE [LARGE SCALE GENOMIC DNA]</scope>
    <source>
        <strain evidence="2">F 1598</strain>
    </source>
</reference>
<keyword evidence="2" id="KW-1185">Reference proteome</keyword>
<name>A0A0C3G2T8_PILCF</name>
<sequence length="69" mass="7738">MHFITRDGVSKQQSIQLYGLISPGLGSMCDCSGDSERCHGTMIAITRRRIGNTKIRLVVRSKCCRATHW</sequence>
<reference evidence="1 2" key="1">
    <citation type="submission" date="2014-04" db="EMBL/GenBank/DDBJ databases">
        <authorList>
            <consortium name="DOE Joint Genome Institute"/>
            <person name="Kuo A."/>
            <person name="Tarkka M."/>
            <person name="Buscot F."/>
            <person name="Kohler A."/>
            <person name="Nagy L.G."/>
            <person name="Floudas D."/>
            <person name="Copeland A."/>
            <person name="Barry K.W."/>
            <person name="Cichocki N."/>
            <person name="Veneault-Fourrey C."/>
            <person name="LaButti K."/>
            <person name="Lindquist E.A."/>
            <person name="Lipzen A."/>
            <person name="Lundell T."/>
            <person name="Morin E."/>
            <person name="Murat C."/>
            <person name="Sun H."/>
            <person name="Tunlid A."/>
            <person name="Henrissat B."/>
            <person name="Grigoriev I.V."/>
            <person name="Hibbett D.S."/>
            <person name="Martin F."/>
            <person name="Nordberg H.P."/>
            <person name="Cantor M.N."/>
            <person name="Hua S.X."/>
        </authorList>
    </citation>
    <scope>NUCLEOTIDE SEQUENCE [LARGE SCALE GENOMIC DNA]</scope>
    <source>
        <strain evidence="1 2">F 1598</strain>
    </source>
</reference>
<evidence type="ECO:0000313" key="1">
    <source>
        <dbReference type="EMBL" id="KIM86159.1"/>
    </source>
</evidence>
<gene>
    <name evidence="1" type="ORF">PILCRDRAFT_335771</name>
</gene>
<dbReference type="Proteomes" id="UP000054166">
    <property type="component" value="Unassembled WGS sequence"/>
</dbReference>
<dbReference type="EMBL" id="KN832983">
    <property type="protein sequence ID" value="KIM86159.1"/>
    <property type="molecule type" value="Genomic_DNA"/>
</dbReference>
<proteinExistence type="predicted"/>
<dbReference type="InParanoid" id="A0A0C3G2T8"/>
<dbReference type="AlphaFoldDB" id="A0A0C3G2T8"/>
<evidence type="ECO:0000313" key="2">
    <source>
        <dbReference type="Proteomes" id="UP000054166"/>
    </source>
</evidence>
<dbReference type="HOGENOM" id="CLU_2776799_0_0_1"/>
<accession>A0A0C3G2T8</accession>